<protein>
    <submittedName>
        <fullName evidence="2">Uncharacterized protein</fullName>
    </submittedName>
</protein>
<feature type="region of interest" description="Disordered" evidence="1">
    <location>
        <begin position="58"/>
        <end position="80"/>
    </location>
</feature>
<organism evidence="2 3">
    <name type="scientific">Nostoc flagelliforme CCNUN1</name>
    <dbReference type="NCBI Taxonomy" id="2038116"/>
    <lineage>
        <taxon>Bacteria</taxon>
        <taxon>Bacillati</taxon>
        <taxon>Cyanobacteriota</taxon>
        <taxon>Cyanophyceae</taxon>
        <taxon>Nostocales</taxon>
        <taxon>Nostocaceae</taxon>
        <taxon>Nostoc</taxon>
    </lineage>
</organism>
<dbReference type="EMBL" id="CP024791">
    <property type="protein sequence ID" value="AUB43757.1"/>
    <property type="molecule type" value="Genomic_DNA"/>
</dbReference>
<dbReference type="KEGG" id="nfl:COO91_09947"/>
<keyword evidence="3" id="KW-1185">Reference proteome</keyword>
<gene>
    <name evidence="2" type="ORF">COO91_09947</name>
</gene>
<proteinExistence type="predicted"/>
<geneLocation type="plasmid" evidence="3">
    <name>pnfsy06</name>
</geneLocation>
<evidence type="ECO:0000313" key="2">
    <source>
        <dbReference type="EMBL" id="AUB43757.1"/>
    </source>
</evidence>
<reference evidence="2 3" key="1">
    <citation type="submission" date="2017-11" db="EMBL/GenBank/DDBJ databases">
        <title>Complete genome of a free-living desiccation-tolerant cyanobacterium and its photosynthetic adaptation to extreme terrestrial habitat.</title>
        <authorList>
            <person name="Shang J."/>
        </authorList>
    </citation>
    <scope>NUCLEOTIDE SEQUENCE [LARGE SCALE GENOMIC DNA]</scope>
    <source>
        <strain evidence="2 3">CCNUN1</strain>
        <plasmid evidence="3">pnfsy06</plasmid>
    </source>
</reference>
<feature type="compositionally biased region" description="Polar residues" evidence="1">
    <location>
        <begin position="67"/>
        <end position="80"/>
    </location>
</feature>
<sequence>MAAIATQETIKFSFSPLYSRGEKSSLQQGTRIFHSFAVECLFRANYLYLTSPKFTQTNFKPMPSREQPMNTSNDIDTNGTKKSANVLFTRVSPLWKNVG</sequence>
<accession>A0A2K8T7T9</accession>
<name>A0A2K8T7T9_9NOSO</name>
<dbReference type="Proteomes" id="UP000232003">
    <property type="component" value="Plasmid pNFSY06"/>
</dbReference>
<evidence type="ECO:0000313" key="3">
    <source>
        <dbReference type="Proteomes" id="UP000232003"/>
    </source>
</evidence>
<dbReference type="AlphaFoldDB" id="A0A2K8T7T9"/>
<keyword evidence="2" id="KW-0614">Plasmid</keyword>
<evidence type="ECO:0000256" key="1">
    <source>
        <dbReference type="SAM" id="MobiDB-lite"/>
    </source>
</evidence>